<dbReference type="GO" id="GO:0019534">
    <property type="term" value="F:toxin transmembrane transporter activity"/>
    <property type="evidence" value="ECO:0007669"/>
    <property type="project" value="InterPro"/>
</dbReference>
<gene>
    <name evidence="2" type="primary">tolA</name>
    <name evidence="2" type="ORF">E0L21_17895</name>
</gene>
<dbReference type="InterPro" id="IPR014161">
    <property type="entry name" value="Tol-Pal_TolA"/>
</dbReference>
<dbReference type="Gene3D" id="3.30.1150.10">
    <property type="match status" value="1"/>
</dbReference>
<proteinExistence type="predicted"/>
<evidence type="ECO:0000313" key="3">
    <source>
        <dbReference type="Proteomes" id="UP000291793"/>
    </source>
</evidence>
<evidence type="ECO:0000313" key="2">
    <source>
        <dbReference type="EMBL" id="TCC02147.1"/>
    </source>
</evidence>
<name>A0A4R0GW70_9ENTR</name>
<dbReference type="OrthoDB" id="7068768at2"/>
<sequence length="139" mass="15129">MKINAGYVLLLVMSLLLSGCTKTGFATQRAEANAEVDNRFAEYKGAHATAPENDINRYAVQIKSATESHFFEADRYAGKVCTLQIRLAENGALEDARPIGGDPELCSAAIIAIRQARLPKPPSPAVYEVFKNATLEFKP</sequence>
<keyword evidence="1" id="KW-0732">Signal</keyword>
<reference evidence="2 3" key="1">
    <citation type="submission" date="2019-02" db="EMBL/GenBank/DDBJ databases">
        <title>The draft genome of Kosakonia quasisacchari strain WCHKQ120001.</title>
        <authorList>
            <person name="Wang C."/>
            <person name="Feng Y."/>
            <person name="Zong Z."/>
        </authorList>
    </citation>
    <scope>NUCLEOTIDE SEQUENCE [LARGE SCALE GENOMIC DNA]</scope>
    <source>
        <strain evidence="2 3">WCHKQ120001</strain>
    </source>
</reference>
<dbReference type="Pfam" id="PF06519">
    <property type="entry name" value="TolA"/>
    <property type="match status" value="1"/>
</dbReference>
<evidence type="ECO:0000256" key="1">
    <source>
        <dbReference type="SAM" id="SignalP"/>
    </source>
</evidence>
<feature type="signal peptide" evidence="1">
    <location>
        <begin position="1"/>
        <end position="26"/>
    </location>
</feature>
<dbReference type="PROSITE" id="PS51257">
    <property type="entry name" value="PROKAR_LIPOPROTEIN"/>
    <property type="match status" value="1"/>
</dbReference>
<dbReference type="NCBIfam" id="TIGR02794">
    <property type="entry name" value="tolA_full"/>
    <property type="match status" value="1"/>
</dbReference>
<protein>
    <submittedName>
        <fullName evidence="2">Cell envelope integrity protein TolA</fullName>
    </submittedName>
</protein>
<dbReference type="AlphaFoldDB" id="A0A4R0GW70"/>
<dbReference type="EMBL" id="SJOP01000017">
    <property type="protein sequence ID" value="TCC02147.1"/>
    <property type="molecule type" value="Genomic_DNA"/>
</dbReference>
<dbReference type="SUPFAM" id="SSF74653">
    <property type="entry name" value="TolA/TonB C-terminal domain"/>
    <property type="match status" value="1"/>
</dbReference>
<keyword evidence="3" id="KW-1185">Reference proteome</keyword>
<accession>A0A4R0GW70</accession>
<dbReference type="GO" id="GO:0043213">
    <property type="term" value="P:bacteriocin transport"/>
    <property type="evidence" value="ECO:0007669"/>
    <property type="project" value="InterPro"/>
</dbReference>
<feature type="chain" id="PRO_5020867201" evidence="1">
    <location>
        <begin position="27"/>
        <end position="139"/>
    </location>
</feature>
<comment type="caution">
    <text evidence="2">The sequence shown here is derived from an EMBL/GenBank/DDBJ whole genome shotgun (WGS) entry which is preliminary data.</text>
</comment>
<dbReference type="GO" id="GO:0016020">
    <property type="term" value="C:membrane"/>
    <property type="evidence" value="ECO:0007669"/>
    <property type="project" value="InterPro"/>
</dbReference>
<organism evidence="2 3">
    <name type="scientific">Kosakonia quasisacchari</name>
    <dbReference type="NCBI Taxonomy" id="2529380"/>
    <lineage>
        <taxon>Bacteria</taxon>
        <taxon>Pseudomonadati</taxon>
        <taxon>Pseudomonadota</taxon>
        <taxon>Gammaproteobacteria</taxon>
        <taxon>Enterobacterales</taxon>
        <taxon>Enterobacteriaceae</taxon>
        <taxon>Kosakonia</taxon>
    </lineage>
</organism>
<dbReference type="Proteomes" id="UP000291793">
    <property type="component" value="Unassembled WGS sequence"/>
</dbReference>